<organism evidence="8 9">
    <name type="scientific">Cercospora zeae-maydis SCOH1-5</name>
    <dbReference type="NCBI Taxonomy" id="717836"/>
    <lineage>
        <taxon>Eukaryota</taxon>
        <taxon>Fungi</taxon>
        <taxon>Dikarya</taxon>
        <taxon>Ascomycota</taxon>
        <taxon>Pezizomycotina</taxon>
        <taxon>Dothideomycetes</taxon>
        <taxon>Dothideomycetidae</taxon>
        <taxon>Mycosphaerellales</taxon>
        <taxon>Mycosphaerellaceae</taxon>
        <taxon>Cercospora</taxon>
    </lineage>
</organism>
<name>A0A6A6FLG6_9PEZI</name>
<protein>
    <recommendedName>
        <fullName evidence="10">Amino acid permease/ SLC12A domain-containing protein</fullName>
    </recommendedName>
</protein>
<dbReference type="PANTHER" id="PTHR45649:SF41">
    <property type="entry name" value="TRANSPORTER, PUTATIVE (EUROFUNG)-RELATED"/>
    <property type="match status" value="1"/>
</dbReference>
<dbReference type="OrthoDB" id="3257095at2759"/>
<dbReference type="EMBL" id="ML992668">
    <property type="protein sequence ID" value="KAF2214297.1"/>
    <property type="molecule type" value="Genomic_DNA"/>
</dbReference>
<evidence type="ECO:0000256" key="1">
    <source>
        <dbReference type="ARBA" id="ARBA00004141"/>
    </source>
</evidence>
<dbReference type="Pfam" id="PF13520">
    <property type="entry name" value="AA_permease_2"/>
    <property type="match status" value="1"/>
</dbReference>
<feature type="transmembrane region" description="Helical" evidence="7">
    <location>
        <begin position="191"/>
        <end position="211"/>
    </location>
</feature>
<feature type="compositionally biased region" description="Basic and acidic residues" evidence="6">
    <location>
        <begin position="12"/>
        <end position="25"/>
    </location>
</feature>
<dbReference type="GO" id="GO:0016020">
    <property type="term" value="C:membrane"/>
    <property type="evidence" value="ECO:0007669"/>
    <property type="project" value="UniProtKB-SubCell"/>
</dbReference>
<feature type="transmembrane region" description="Helical" evidence="7">
    <location>
        <begin position="223"/>
        <end position="244"/>
    </location>
</feature>
<evidence type="ECO:0000256" key="4">
    <source>
        <dbReference type="ARBA" id="ARBA00022989"/>
    </source>
</evidence>
<keyword evidence="5 7" id="KW-0472">Membrane</keyword>
<sequence length="542" mass="59326">MAAHAHSADSSPRSKENGPIRKTLESSEEDAYELSEYAVANKWRGTPADRKEMSQLGRVQQLRRNFQFLSVLGFGCTLIATWEVLLTTISSVLTNGGTAGVIWGYIVVVFGFSFVYLSIAEMTSMSPTSSGQYAWTSEWAPQPAQKFLSYLMGWLCFTGWQCAITSITYLAGTIIQGLIILNNPSYVPQRWHGTLLVIAVAAFAVLFNTVLAKKLPMVEGLLLILHVLGLFAIIIVLWVLAPTANAKDVFTQFTNAGGWSSNGTSFMVGLITPIISLIGFDCAVHMAEEVKDAGKTLPKAMLWSFGFNSVLGFLMAVTMCFTLGDADSILASDTGFPFIQVFYNVTQSYAGASILTVILILTLTSSAIAEIATASRQLWSFARDRGMPGHTWLSHVTPGWNIPLNAVLVSLLVTSLLSLINIGSTAALNAILALTAVSLLTSYIVVIGCVLLKRLRHQPLPNRRWSLGRYGGVVNAIALCYLLMIYVFLFFPAATPVEPESMNWAIVMFIGIMGIATLWYFVQGHKSYVPPVALVRREEWER</sequence>
<feature type="transmembrane region" description="Helical" evidence="7">
    <location>
        <begin position="305"/>
        <end position="324"/>
    </location>
</feature>
<dbReference type="Gene3D" id="1.20.1740.10">
    <property type="entry name" value="Amino acid/polyamine transporter I"/>
    <property type="match status" value="1"/>
</dbReference>
<gene>
    <name evidence="8" type="ORF">CERZMDRAFT_37528</name>
</gene>
<feature type="transmembrane region" description="Helical" evidence="7">
    <location>
        <begin position="473"/>
        <end position="491"/>
    </location>
</feature>
<dbReference type="Proteomes" id="UP000799539">
    <property type="component" value="Unassembled WGS sequence"/>
</dbReference>
<keyword evidence="3 7" id="KW-0812">Transmembrane</keyword>
<keyword evidence="2" id="KW-0813">Transport</keyword>
<feature type="transmembrane region" description="Helical" evidence="7">
    <location>
        <begin position="400"/>
        <end position="420"/>
    </location>
</feature>
<feature type="transmembrane region" description="Helical" evidence="7">
    <location>
        <begin position="503"/>
        <end position="522"/>
    </location>
</feature>
<reference evidence="8" key="1">
    <citation type="journal article" date="2020" name="Stud. Mycol.">
        <title>101 Dothideomycetes genomes: a test case for predicting lifestyles and emergence of pathogens.</title>
        <authorList>
            <person name="Haridas S."/>
            <person name="Albert R."/>
            <person name="Binder M."/>
            <person name="Bloem J."/>
            <person name="Labutti K."/>
            <person name="Salamov A."/>
            <person name="Andreopoulos B."/>
            <person name="Baker S."/>
            <person name="Barry K."/>
            <person name="Bills G."/>
            <person name="Bluhm B."/>
            <person name="Cannon C."/>
            <person name="Castanera R."/>
            <person name="Culley D."/>
            <person name="Daum C."/>
            <person name="Ezra D."/>
            <person name="Gonzalez J."/>
            <person name="Henrissat B."/>
            <person name="Kuo A."/>
            <person name="Liang C."/>
            <person name="Lipzen A."/>
            <person name="Lutzoni F."/>
            <person name="Magnuson J."/>
            <person name="Mondo S."/>
            <person name="Nolan M."/>
            <person name="Ohm R."/>
            <person name="Pangilinan J."/>
            <person name="Park H.-J."/>
            <person name="Ramirez L."/>
            <person name="Alfaro M."/>
            <person name="Sun H."/>
            <person name="Tritt A."/>
            <person name="Yoshinaga Y."/>
            <person name="Zwiers L.-H."/>
            <person name="Turgeon B."/>
            <person name="Goodwin S."/>
            <person name="Spatafora J."/>
            <person name="Crous P."/>
            <person name="Grigoriev I."/>
        </authorList>
    </citation>
    <scope>NUCLEOTIDE SEQUENCE</scope>
    <source>
        <strain evidence="8">SCOH1-5</strain>
    </source>
</reference>
<keyword evidence="4 7" id="KW-1133">Transmembrane helix</keyword>
<evidence type="ECO:0000256" key="2">
    <source>
        <dbReference type="ARBA" id="ARBA00022448"/>
    </source>
</evidence>
<dbReference type="PIRSF" id="PIRSF006060">
    <property type="entry name" value="AA_transporter"/>
    <property type="match status" value="1"/>
</dbReference>
<feature type="transmembrane region" description="Helical" evidence="7">
    <location>
        <begin position="147"/>
        <end position="171"/>
    </location>
</feature>
<keyword evidence="9" id="KW-1185">Reference proteome</keyword>
<proteinExistence type="predicted"/>
<feature type="region of interest" description="Disordered" evidence="6">
    <location>
        <begin position="1"/>
        <end position="29"/>
    </location>
</feature>
<dbReference type="GO" id="GO:0022857">
    <property type="term" value="F:transmembrane transporter activity"/>
    <property type="evidence" value="ECO:0007669"/>
    <property type="project" value="InterPro"/>
</dbReference>
<dbReference type="AlphaFoldDB" id="A0A6A6FLG6"/>
<evidence type="ECO:0000256" key="6">
    <source>
        <dbReference type="SAM" id="MobiDB-lite"/>
    </source>
</evidence>
<evidence type="ECO:0000256" key="3">
    <source>
        <dbReference type="ARBA" id="ARBA00022692"/>
    </source>
</evidence>
<feature type="transmembrane region" description="Helical" evidence="7">
    <location>
        <begin position="352"/>
        <end position="379"/>
    </location>
</feature>
<feature type="transmembrane region" description="Helical" evidence="7">
    <location>
        <begin position="68"/>
        <end position="89"/>
    </location>
</feature>
<comment type="subcellular location">
    <subcellularLocation>
        <location evidence="1">Membrane</location>
        <topology evidence="1">Multi-pass membrane protein</topology>
    </subcellularLocation>
</comment>
<dbReference type="PANTHER" id="PTHR45649">
    <property type="entry name" value="AMINO-ACID PERMEASE BAT1"/>
    <property type="match status" value="1"/>
</dbReference>
<feature type="transmembrane region" description="Helical" evidence="7">
    <location>
        <begin position="101"/>
        <end position="119"/>
    </location>
</feature>
<evidence type="ECO:0008006" key="10">
    <source>
        <dbReference type="Google" id="ProtNLM"/>
    </source>
</evidence>
<feature type="transmembrane region" description="Helical" evidence="7">
    <location>
        <begin position="426"/>
        <end position="452"/>
    </location>
</feature>
<evidence type="ECO:0000313" key="9">
    <source>
        <dbReference type="Proteomes" id="UP000799539"/>
    </source>
</evidence>
<evidence type="ECO:0000256" key="5">
    <source>
        <dbReference type="ARBA" id="ARBA00023136"/>
    </source>
</evidence>
<evidence type="ECO:0000313" key="8">
    <source>
        <dbReference type="EMBL" id="KAF2214297.1"/>
    </source>
</evidence>
<dbReference type="InterPro" id="IPR002293">
    <property type="entry name" value="AA/rel_permease1"/>
</dbReference>
<accession>A0A6A6FLG6</accession>
<evidence type="ECO:0000256" key="7">
    <source>
        <dbReference type="SAM" id="Phobius"/>
    </source>
</evidence>
<feature type="transmembrane region" description="Helical" evidence="7">
    <location>
        <begin position="264"/>
        <end position="284"/>
    </location>
</feature>